<keyword evidence="1" id="KW-1133">Transmembrane helix</keyword>
<evidence type="ECO:0008006" key="5">
    <source>
        <dbReference type="Google" id="ProtNLM"/>
    </source>
</evidence>
<reference evidence="3" key="3">
    <citation type="submission" date="2022-06" db="UniProtKB">
        <authorList>
            <consortium name="EnsemblMetazoa"/>
        </authorList>
    </citation>
    <scope>IDENTIFICATION</scope>
</reference>
<evidence type="ECO:0000256" key="1">
    <source>
        <dbReference type="SAM" id="Phobius"/>
    </source>
</evidence>
<keyword evidence="1" id="KW-0472">Membrane</keyword>
<feature type="transmembrane region" description="Helical" evidence="1">
    <location>
        <begin position="108"/>
        <end position="134"/>
    </location>
</feature>
<reference evidence="4" key="1">
    <citation type="journal article" date="2020" name="PLoS Negl. Trop. Dis.">
        <title>High-quality nuclear genome for Sarcoptes scabiei-A critical resource for a neglected parasite.</title>
        <authorList>
            <person name="Korhonen P.K."/>
            <person name="Gasser R.B."/>
            <person name="Ma G."/>
            <person name="Wang T."/>
            <person name="Stroehlein A.J."/>
            <person name="Young N.D."/>
            <person name="Ang C.S."/>
            <person name="Fernando D.D."/>
            <person name="Lu H.C."/>
            <person name="Taylor S."/>
            <person name="Reynolds S.L."/>
            <person name="Mofiz E."/>
            <person name="Najaraj S.H."/>
            <person name="Gowda H."/>
            <person name="Madugundu A."/>
            <person name="Renuse S."/>
            <person name="Holt D."/>
            <person name="Pandey A."/>
            <person name="Papenfuss A.T."/>
            <person name="Fischer K."/>
        </authorList>
    </citation>
    <scope>NUCLEOTIDE SEQUENCE [LARGE SCALE GENOMIC DNA]</scope>
</reference>
<feature type="transmembrane region" description="Helical" evidence="1">
    <location>
        <begin position="228"/>
        <end position="250"/>
    </location>
</feature>
<accession>A0A834VD93</accession>
<sequence length="439" mass="53272">MKEKMERILSEVIQLIRFCLSLKRLERINEIFEIYFSHINQYSLRIKISLSEYENREIDWSLKHLKLYIWITIRSLLVVAYLWIMIFWNDCPIPGVRYLSTMIPIDHYDLLFIFYSIIILWIEILSFILIRLLIRYDFRLYHALNNLIQTDHNDDELMGRIFLQRFLQKYRKILLFLTIVYRSQQLLLLGIYLFVIEDLRKKFIWKKMTSIEIFFAIFLNHFLYKETIFIAGTMCFEQFGFAVTGNYYLIRFQNFVKSFRKIFSQSKSLKQYKNLTKYFNEYLHQSTEISLMNHSTRECFFIIEMMSKCSIVFAMFFYDNQTKLNLYSFSVLFAIGLFCLINAIFCGRVSAFNTWNSLFFRSIISWQSRLQFKFSQQKLSKKQALLIDEIRKNFFIQNIPNNPIGFSCGQIFRITKFKYIETQLMNGILLLLFYKRFLL</sequence>
<reference evidence="2" key="2">
    <citation type="submission" date="2020-01" db="EMBL/GenBank/DDBJ databases">
        <authorList>
            <person name="Korhonen P.K.K."/>
            <person name="Guangxu M.G."/>
            <person name="Wang T.W."/>
            <person name="Stroehlein A.J.S."/>
            <person name="Young N.D."/>
            <person name="Ang C.-S.A."/>
            <person name="Fernando D.W.F."/>
            <person name="Lu H.L."/>
            <person name="Taylor S.T."/>
            <person name="Ehtesham M.E.M."/>
            <person name="Najaraj S.H.N."/>
            <person name="Harsha G.H.G."/>
            <person name="Madugundu A.M."/>
            <person name="Renuse S.R."/>
            <person name="Holt D.H."/>
            <person name="Pandey A.P."/>
            <person name="Papenfuss A.P."/>
            <person name="Gasser R.B.G."/>
            <person name="Fischer K.F."/>
        </authorList>
    </citation>
    <scope>NUCLEOTIDE SEQUENCE</scope>
    <source>
        <strain evidence="2">SSS_KF_BRIS2020</strain>
    </source>
</reference>
<organism evidence="2">
    <name type="scientific">Sarcoptes scabiei</name>
    <name type="common">Itch mite</name>
    <name type="synonym">Acarus scabiei</name>
    <dbReference type="NCBI Taxonomy" id="52283"/>
    <lineage>
        <taxon>Eukaryota</taxon>
        <taxon>Metazoa</taxon>
        <taxon>Ecdysozoa</taxon>
        <taxon>Arthropoda</taxon>
        <taxon>Chelicerata</taxon>
        <taxon>Arachnida</taxon>
        <taxon>Acari</taxon>
        <taxon>Acariformes</taxon>
        <taxon>Sarcoptiformes</taxon>
        <taxon>Astigmata</taxon>
        <taxon>Psoroptidia</taxon>
        <taxon>Sarcoptoidea</taxon>
        <taxon>Sarcoptidae</taxon>
        <taxon>Sarcoptinae</taxon>
        <taxon>Sarcoptes</taxon>
    </lineage>
</organism>
<feature type="transmembrane region" description="Helical" evidence="1">
    <location>
        <begin position="324"/>
        <end position="345"/>
    </location>
</feature>
<keyword evidence="1" id="KW-0812">Transmembrane</keyword>
<proteinExistence type="predicted"/>
<dbReference type="AlphaFoldDB" id="A0A834VD93"/>
<feature type="transmembrane region" description="Helical" evidence="1">
    <location>
        <begin position="299"/>
        <end position="318"/>
    </location>
</feature>
<dbReference type="EMBL" id="WVUK01000056">
    <property type="protein sequence ID" value="KAF7493212.1"/>
    <property type="molecule type" value="Genomic_DNA"/>
</dbReference>
<feature type="transmembrane region" description="Helical" evidence="1">
    <location>
        <begin position="173"/>
        <end position="195"/>
    </location>
</feature>
<protein>
    <recommendedName>
        <fullName evidence="5">Gustatory receptor</fullName>
    </recommendedName>
</protein>
<keyword evidence="4" id="KW-1185">Reference proteome</keyword>
<feature type="transmembrane region" description="Helical" evidence="1">
    <location>
        <begin position="67"/>
        <end position="88"/>
    </location>
</feature>
<name>A0A834VD93_SARSC</name>
<evidence type="ECO:0000313" key="4">
    <source>
        <dbReference type="Proteomes" id="UP000070412"/>
    </source>
</evidence>
<dbReference type="EnsemblMetazoa" id="SSS_7495s_mrna">
    <property type="protein sequence ID" value="KAF7493212.1"/>
    <property type="gene ID" value="SSS_7495"/>
</dbReference>
<gene>
    <name evidence="2" type="ORF">SSS_7495</name>
</gene>
<dbReference type="Proteomes" id="UP000070412">
    <property type="component" value="Unassembled WGS sequence"/>
</dbReference>
<evidence type="ECO:0000313" key="3">
    <source>
        <dbReference type="EnsemblMetazoa" id="KAF7493212.1"/>
    </source>
</evidence>
<evidence type="ECO:0000313" key="2">
    <source>
        <dbReference type="EMBL" id="KAF7493212.1"/>
    </source>
</evidence>